<keyword evidence="1" id="KW-1133">Transmembrane helix</keyword>
<keyword evidence="1" id="KW-0472">Membrane</keyword>
<accession>A0ABS8SLK5</accession>
<sequence length="158" mass="18032">SKLAKCRWDCLHRLITGASQVGTGYSPVLHRLAPVLCRLAFAITDASREVLKWGIWESGRVRMKGLWGFKKDLTGFFFKAMGRSIKILNEMRTSTYDEPATIGEYRHFASSSVGDFHLRLVHCLKIAVDRRFMGCYLHYAGWLQFIFQLPVLLSGIFA</sequence>
<gene>
    <name evidence="2" type="ORF">HAX54_042047</name>
</gene>
<keyword evidence="3" id="KW-1185">Reference proteome</keyword>
<evidence type="ECO:0000313" key="3">
    <source>
        <dbReference type="Proteomes" id="UP000823775"/>
    </source>
</evidence>
<proteinExistence type="predicted"/>
<evidence type="ECO:0000313" key="2">
    <source>
        <dbReference type="EMBL" id="MCD7459824.1"/>
    </source>
</evidence>
<protein>
    <submittedName>
        <fullName evidence="2">Uncharacterized protein</fullName>
    </submittedName>
</protein>
<name>A0ABS8SLK5_DATST</name>
<keyword evidence="1" id="KW-0812">Transmembrane</keyword>
<dbReference type="EMBL" id="JACEIK010000614">
    <property type="protein sequence ID" value="MCD7459824.1"/>
    <property type="molecule type" value="Genomic_DNA"/>
</dbReference>
<dbReference type="Proteomes" id="UP000823775">
    <property type="component" value="Unassembled WGS sequence"/>
</dbReference>
<feature type="transmembrane region" description="Helical" evidence="1">
    <location>
        <begin position="136"/>
        <end position="157"/>
    </location>
</feature>
<comment type="caution">
    <text evidence="2">The sequence shown here is derived from an EMBL/GenBank/DDBJ whole genome shotgun (WGS) entry which is preliminary data.</text>
</comment>
<feature type="non-terminal residue" evidence="2">
    <location>
        <position position="1"/>
    </location>
</feature>
<evidence type="ECO:0000256" key="1">
    <source>
        <dbReference type="SAM" id="Phobius"/>
    </source>
</evidence>
<reference evidence="2 3" key="1">
    <citation type="journal article" date="2021" name="BMC Genomics">
        <title>Datura genome reveals duplications of psychoactive alkaloid biosynthetic genes and high mutation rate following tissue culture.</title>
        <authorList>
            <person name="Rajewski A."/>
            <person name="Carter-House D."/>
            <person name="Stajich J."/>
            <person name="Litt A."/>
        </authorList>
    </citation>
    <scope>NUCLEOTIDE SEQUENCE [LARGE SCALE GENOMIC DNA]</scope>
    <source>
        <strain evidence="2">AR-01</strain>
    </source>
</reference>
<organism evidence="2 3">
    <name type="scientific">Datura stramonium</name>
    <name type="common">Jimsonweed</name>
    <name type="synonym">Common thornapple</name>
    <dbReference type="NCBI Taxonomy" id="4076"/>
    <lineage>
        <taxon>Eukaryota</taxon>
        <taxon>Viridiplantae</taxon>
        <taxon>Streptophyta</taxon>
        <taxon>Embryophyta</taxon>
        <taxon>Tracheophyta</taxon>
        <taxon>Spermatophyta</taxon>
        <taxon>Magnoliopsida</taxon>
        <taxon>eudicotyledons</taxon>
        <taxon>Gunneridae</taxon>
        <taxon>Pentapetalae</taxon>
        <taxon>asterids</taxon>
        <taxon>lamiids</taxon>
        <taxon>Solanales</taxon>
        <taxon>Solanaceae</taxon>
        <taxon>Solanoideae</taxon>
        <taxon>Datureae</taxon>
        <taxon>Datura</taxon>
    </lineage>
</organism>